<proteinExistence type="predicted"/>
<gene>
    <name evidence="2" type="ORF">EET67_03980</name>
</gene>
<keyword evidence="3" id="KW-1185">Reference proteome</keyword>
<protein>
    <submittedName>
        <fullName evidence="2">Stability/partitioning determinant</fullName>
    </submittedName>
</protein>
<evidence type="ECO:0000256" key="1">
    <source>
        <dbReference type="SAM" id="MobiDB-lite"/>
    </source>
</evidence>
<dbReference type="Proteomes" id="UP000281647">
    <property type="component" value="Unassembled WGS sequence"/>
</dbReference>
<reference evidence="2 3" key="1">
    <citation type="submission" date="2018-11" db="EMBL/GenBank/DDBJ databases">
        <title>Pseudaminobacter arsenicus sp. nov., an arsenic-resistant bacterium isolated from arsenic-rich aquifers.</title>
        <authorList>
            <person name="Mu Y."/>
        </authorList>
    </citation>
    <scope>NUCLEOTIDE SEQUENCE [LARGE SCALE GENOMIC DNA]</scope>
    <source>
        <strain evidence="2 3">CB3</strain>
    </source>
</reference>
<dbReference type="OrthoDB" id="7477461at2"/>
<sequence length="125" mass="13883">MTDNRADLGFADALEDFNASDWMPRAPAVNEKPPKVATEKAAAAAGFRSREPQPEVVKPPVRSDPPRRRRTGRNAQFNLKARPETIEEFCAIADAQGWGLGETLERAVALLQREHGHAPENKQNR</sequence>
<dbReference type="RefSeq" id="WP_128624317.1">
    <property type="nucleotide sequence ID" value="NZ_ML133508.1"/>
</dbReference>
<evidence type="ECO:0000313" key="2">
    <source>
        <dbReference type="EMBL" id="RUM98814.1"/>
    </source>
</evidence>
<comment type="caution">
    <text evidence="2">The sequence shown here is derived from an EMBL/GenBank/DDBJ whole genome shotgun (WGS) entry which is preliminary data.</text>
</comment>
<dbReference type="AlphaFoldDB" id="A0A432V9J0"/>
<organism evidence="2 3">
    <name type="scientific">Borborobacter arsenicus</name>
    <dbReference type="NCBI Taxonomy" id="1851146"/>
    <lineage>
        <taxon>Bacteria</taxon>
        <taxon>Pseudomonadati</taxon>
        <taxon>Pseudomonadota</taxon>
        <taxon>Alphaproteobacteria</taxon>
        <taxon>Hyphomicrobiales</taxon>
        <taxon>Phyllobacteriaceae</taxon>
        <taxon>Borborobacter</taxon>
    </lineage>
</organism>
<name>A0A432V9J0_9HYPH</name>
<accession>A0A432V9J0</accession>
<feature type="region of interest" description="Disordered" evidence="1">
    <location>
        <begin position="40"/>
        <end position="74"/>
    </location>
</feature>
<evidence type="ECO:0000313" key="3">
    <source>
        <dbReference type="Proteomes" id="UP000281647"/>
    </source>
</evidence>
<dbReference type="EMBL" id="RKST01000003">
    <property type="protein sequence ID" value="RUM98814.1"/>
    <property type="molecule type" value="Genomic_DNA"/>
</dbReference>